<dbReference type="EMBL" id="MFAT01000016">
    <property type="protein sequence ID" value="OGD86801.1"/>
    <property type="molecule type" value="Genomic_DNA"/>
</dbReference>
<dbReference type="Proteomes" id="UP000176317">
    <property type="component" value="Unassembled WGS sequence"/>
</dbReference>
<reference evidence="2 3" key="1">
    <citation type="journal article" date="2016" name="Nat. Commun.">
        <title>Thousands of microbial genomes shed light on interconnected biogeochemical processes in an aquifer system.</title>
        <authorList>
            <person name="Anantharaman K."/>
            <person name="Brown C.T."/>
            <person name="Hug L.A."/>
            <person name="Sharon I."/>
            <person name="Castelle C.J."/>
            <person name="Probst A.J."/>
            <person name="Thomas B.C."/>
            <person name="Singh A."/>
            <person name="Wilkins M.J."/>
            <person name="Karaoz U."/>
            <person name="Brodie E.L."/>
            <person name="Williams K.H."/>
            <person name="Hubbard S.S."/>
            <person name="Banfield J.F."/>
        </authorList>
    </citation>
    <scope>NUCLEOTIDE SEQUENCE [LARGE SCALE GENOMIC DNA]</scope>
</reference>
<name>A0A1F5G4L4_9BACT</name>
<organism evidence="2 3">
    <name type="scientific">Candidatus Curtissbacteria bacterium RBG_13_35_7</name>
    <dbReference type="NCBI Taxonomy" id="1797705"/>
    <lineage>
        <taxon>Bacteria</taxon>
        <taxon>Candidatus Curtissiibacteriota</taxon>
    </lineage>
</organism>
<accession>A0A1F5G4L4</accession>
<gene>
    <name evidence="2" type="ORF">A2164_03425</name>
</gene>
<evidence type="ECO:0000313" key="3">
    <source>
        <dbReference type="Proteomes" id="UP000176317"/>
    </source>
</evidence>
<dbReference type="Pfam" id="PF08486">
    <property type="entry name" value="SpoIID"/>
    <property type="match status" value="1"/>
</dbReference>
<evidence type="ECO:0000313" key="2">
    <source>
        <dbReference type="EMBL" id="OGD86801.1"/>
    </source>
</evidence>
<dbReference type="InterPro" id="IPR013693">
    <property type="entry name" value="SpoIID/LytB_N"/>
</dbReference>
<feature type="domain" description="Sporulation stage II protein D amidase enhancer LytB N-terminal" evidence="1">
    <location>
        <begin position="143"/>
        <end position="214"/>
    </location>
</feature>
<dbReference type="AlphaFoldDB" id="A0A1F5G4L4"/>
<proteinExistence type="predicted"/>
<evidence type="ECO:0000259" key="1">
    <source>
        <dbReference type="Pfam" id="PF08486"/>
    </source>
</evidence>
<protein>
    <recommendedName>
        <fullName evidence="1">Sporulation stage II protein D amidase enhancer LytB N-terminal domain-containing protein</fullName>
    </recommendedName>
</protein>
<comment type="caution">
    <text evidence="2">The sequence shown here is derived from an EMBL/GenBank/DDBJ whole genome shotgun (WGS) entry which is preliminary data.</text>
</comment>
<sequence length="392" mass="42164">MASLQAQIDKQRQFLKGEIASARSFQSELEGKIASLSARQQEIIAARSGQFTASIGDSELADDYNASIKGFRESAPSGSFAAFSFGAYTHRKGMSQYGARGRSQAGQSYKDILKAYYQKDVSTKDTGGTIKVSGYGDMDFETTYLYGIAEMPSSWDINSLKAQAVAARSYAYRYKQEGKEICTTESCQVFNKSKSDNVPASWKSAVDGTKGEVLEDVVTYYASTHGGYASPIGWDTTDGSGGSNFVDKSYDKAGGSPWVYKAWYTKGYSSSSDKCGRSNPWLNGEEMADIVNAAIALRSDGIDTKRITPVTTSCWGGNPYSMSELRDLVSGKGGISSASSVSVSQGDGSTGNVNVNGVSMSGEDFKRAFNLRAPGYLSIPQSGFAFFNIEKK</sequence>